<dbReference type="Gene3D" id="3.30.420.10">
    <property type="entry name" value="Ribonuclease H-like superfamily/Ribonuclease H"/>
    <property type="match status" value="1"/>
</dbReference>
<dbReference type="InterPro" id="IPR036397">
    <property type="entry name" value="RNaseH_sf"/>
</dbReference>
<dbReference type="Proteomes" id="UP000887159">
    <property type="component" value="Unassembled WGS sequence"/>
</dbReference>
<gene>
    <name evidence="1" type="primary">evm_014041</name>
    <name evidence="1" type="ORF">TNCV_4905901</name>
</gene>
<proteinExistence type="predicted"/>
<protein>
    <submittedName>
        <fullName evidence="1">Uncharacterized protein</fullName>
    </submittedName>
</protein>
<reference evidence="1" key="1">
    <citation type="submission" date="2020-08" db="EMBL/GenBank/DDBJ databases">
        <title>Multicomponent nature underlies the extraordinary mechanical properties of spider dragline silk.</title>
        <authorList>
            <person name="Kono N."/>
            <person name="Nakamura H."/>
            <person name="Mori M."/>
            <person name="Yoshida Y."/>
            <person name="Ohtoshi R."/>
            <person name="Malay A.D."/>
            <person name="Moran D.A.P."/>
            <person name="Tomita M."/>
            <person name="Numata K."/>
            <person name="Arakawa K."/>
        </authorList>
    </citation>
    <scope>NUCLEOTIDE SEQUENCE</scope>
</reference>
<dbReference type="EMBL" id="BMAU01021201">
    <property type="protein sequence ID" value="GFX97939.1"/>
    <property type="molecule type" value="Genomic_DNA"/>
</dbReference>
<organism evidence="1 2">
    <name type="scientific">Trichonephila clavipes</name>
    <name type="common">Golden silk orbweaver</name>
    <name type="synonym">Nephila clavipes</name>
    <dbReference type="NCBI Taxonomy" id="2585209"/>
    <lineage>
        <taxon>Eukaryota</taxon>
        <taxon>Metazoa</taxon>
        <taxon>Ecdysozoa</taxon>
        <taxon>Arthropoda</taxon>
        <taxon>Chelicerata</taxon>
        <taxon>Arachnida</taxon>
        <taxon>Araneae</taxon>
        <taxon>Araneomorphae</taxon>
        <taxon>Entelegynae</taxon>
        <taxon>Araneoidea</taxon>
        <taxon>Nephilidae</taxon>
        <taxon>Trichonephila</taxon>
    </lineage>
</organism>
<sequence length="195" mass="22389">MPAGWRSWFVAGLPYPGLRVRHQPRAQVPPSGEETGLQNYLRKMISPKCCRTKKLYQLLGNVLGLQSDDSTFEILQNKAQFLRRLRGEKFHSDCVIQTVKHPTKIVIWSVISGKGTGCMYVVKEEVNTAEKTPKEKSPEILDTLRSSTDARDFYRLQQSLRRLRTLSLPLIDFQIYLDSLRPKVIYEGSHLRASQ</sequence>
<accession>A0A8X6RSE4</accession>
<dbReference type="GO" id="GO:0003676">
    <property type="term" value="F:nucleic acid binding"/>
    <property type="evidence" value="ECO:0007669"/>
    <property type="project" value="InterPro"/>
</dbReference>
<evidence type="ECO:0000313" key="1">
    <source>
        <dbReference type="EMBL" id="GFX97939.1"/>
    </source>
</evidence>
<evidence type="ECO:0000313" key="2">
    <source>
        <dbReference type="Proteomes" id="UP000887159"/>
    </source>
</evidence>
<name>A0A8X6RSE4_TRICX</name>
<comment type="caution">
    <text evidence="1">The sequence shown here is derived from an EMBL/GenBank/DDBJ whole genome shotgun (WGS) entry which is preliminary data.</text>
</comment>
<dbReference type="AlphaFoldDB" id="A0A8X6RSE4"/>
<keyword evidence="2" id="KW-1185">Reference proteome</keyword>